<name>A0ACD3AP47_9AGAR</name>
<keyword evidence="2" id="KW-1185">Reference proteome</keyword>
<proteinExistence type="predicted"/>
<evidence type="ECO:0000313" key="1">
    <source>
        <dbReference type="EMBL" id="TFK67483.1"/>
    </source>
</evidence>
<gene>
    <name evidence="1" type="ORF">BDN72DRAFT_879649</name>
</gene>
<reference evidence="1 2" key="1">
    <citation type="journal article" date="2019" name="Nat. Ecol. Evol.">
        <title>Megaphylogeny resolves global patterns of mushroom evolution.</title>
        <authorList>
            <person name="Varga T."/>
            <person name="Krizsan K."/>
            <person name="Foldi C."/>
            <person name="Dima B."/>
            <person name="Sanchez-Garcia M."/>
            <person name="Sanchez-Ramirez S."/>
            <person name="Szollosi G.J."/>
            <person name="Szarkandi J.G."/>
            <person name="Papp V."/>
            <person name="Albert L."/>
            <person name="Andreopoulos W."/>
            <person name="Angelini C."/>
            <person name="Antonin V."/>
            <person name="Barry K.W."/>
            <person name="Bougher N.L."/>
            <person name="Buchanan P."/>
            <person name="Buyck B."/>
            <person name="Bense V."/>
            <person name="Catcheside P."/>
            <person name="Chovatia M."/>
            <person name="Cooper J."/>
            <person name="Damon W."/>
            <person name="Desjardin D."/>
            <person name="Finy P."/>
            <person name="Geml J."/>
            <person name="Haridas S."/>
            <person name="Hughes K."/>
            <person name="Justo A."/>
            <person name="Karasinski D."/>
            <person name="Kautmanova I."/>
            <person name="Kiss B."/>
            <person name="Kocsube S."/>
            <person name="Kotiranta H."/>
            <person name="LaButti K.M."/>
            <person name="Lechner B.E."/>
            <person name="Liimatainen K."/>
            <person name="Lipzen A."/>
            <person name="Lukacs Z."/>
            <person name="Mihaltcheva S."/>
            <person name="Morgado L.N."/>
            <person name="Niskanen T."/>
            <person name="Noordeloos M.E."/>
            <person name="Ohm R.A."/>
            <person name="Ortiz-Santana B."/>
            <person name="Ovrebo C."/>
            <person name="Racz N."/>
            <person name="Riley R."/>
            <person name="Savchenko A."/>
            <person name="Shiryaev A."/>
            <person name="Soop K."/>
            <person name="Spirin V."/>
            <person name="Szebenyi C."/>
            <person name="Tomsovsky M."/>
            <person name="Tulloss R.E."/>
            <person name="Uehling J."/>
            <person name="Grigoriev I.V."/>
            <person name="Vagvolgyi C."/>
            <person name="Papp T."/>
            <person name="Martin F.M."/>
            <person name="Miettinen O."/>
            <person name="Hibbett D.S."/>
            <person name="Nagy L.G."/>
        </authorList>
    </citation>
    <scope>NUCLEOTIDE SEQUENCE [LARGE SCALE GENOMIC DNA]</scope>
    <source>
        <strain evidence="1 2">NL-1719</strain>
    </source>
</reference>
<organism evidence="1 2">
    <name type="scientific">Pluteus cervinus</name>
    <dbReference type="NCBI Taxonomy" id="181527"/>
    <lineage>
        <taxon>Eukaryota</taxon>
        <taxon>Fungi</taxon>
        <taxon>Dikarya</taxon>
        <taxon>Basidiomycota</taxon>
        <taxon>Agaricomycotina</taxon>
        <taxon>Agaricomycetes</taxon>
        <taxon>Agaricomycetidae</taxon>
        <taxon>Agaricales</taxon>
        <taxon>Pluteineae</taxon>
        <taxon>Pluteaceae</taxon>
        <taxon>Pluteus</taxon>
    </lineage>
</organism>
<evidence type="ECO:0000313" key="2">
    <source>
        <dbReference type="Proteomes" id="UP000308600"/>
    </source>
</evidence>
<dbReference type="EMBL" id="ML208375">
    <property type="protein sequence ID" value="TFK67483.1"/>
    <property type="molecule type" value="Genomic_DNA"/>
</dbReference>
<protein>
    <submittedName>
        <fullName evidence="1">Uncharacterized protein</fullName>
    </submittedName>
</protein>
<sequence length="213" mass="23612">MNLRPTQNQNHKDHESSPASGTYVRRNQPARTFTIGTWRSTGSSRLSAKFVAIDKQFKYCKGPGGGDAANKTRLRASTFWEVLLKQVGEERANAYVEEAKRLKITIWSGRQHGVSYGHPPSTKYFVPPKVKEPASKKVHLAPGPTVSSDRGAARADLPNLPPSRAATPEPTFSANVREEFNYSYGDYADYFSAHPLTRFNPCPPVAVKMSDMV</sequence>
<dbReference type="Proteomes" id="UP000308600">
    <property type="component" value="Unassembled WGS sequence"/>
</dbReference>
<accession>A0ACD3AP47</accession>